<dbReference type="Proteomes" id="UP000198953">
    <property type="component" value="Unassembled WGS sequence"/>
</dbReference>
<accession>A0A1H7XLQ1</accession>
<keyword evidence="1" id="KW-0808">Transferase</keyword>
<dbReference type="PANTHER" id="PTHR43289:SF34">
    <property type="entry name" value="SERINE_THREONINE-PROTEIN KINASE YBDM-RELATED"/>
    <property type="match status" value="1"/>
</dbReference>
<dbReference type="Gene3D" id="1.10.510.10">
    <property type="entry name" value="Transferase(Phosphotransferase) domain 1"/>
    <property type="match status" value="1"/>
</dbReference>
<keyword evidence="3 7" id="KW-0418">Kinase</keyword>
<keyword evidence="7" id="KW-0723">Serine/threonine-protein kinase</keyword>
<dbReference type="AlphaFoldDB" id="A0A1H7XLQ1"/>
<evidence type="ECO:0000256" key="2">
    <source>
        <dbReference type="ARBA" id="ARBA00022741"/>
    </source>
</evidence>
<gene>
    <name evidence="7" type="ORF">SAMN05660976_04853</name>
</gene>
<dbReference type="InterPro" id="IPR008271">
    <property type="entry name" value="Ser/Thr_kinase_AS"/>
</dbReference>
<keyword evidence="8" id="KW-1185">Reference proteome</keyword>
<proteinExistence type="predicted"/>
<feature type="compositionally biased region" description="Low complexity" evidence="5">
    <location>
        <begin position="432"/>
        <end position="446"/>
    </location>
</feature>
<feature type="region of interest" description="Disordered" evidence="5">
    <location>
        <begin position="507"/>
        <end position="632"/>
    </location>
</feature>
<dbReference type="InterPro" id="IPR011009">
    <property type="entry name" value="Kinase-like_dom_sf"/>
</dbReference>
<dbReference type="InterPro" id="IPR000719">
    <property type="entry name" value="Prot_kinase_dom"/>
</dbReference>
<dbReference type="Pfam" id="PF00069">
    <property type="entry name" value="Pkinase"/>
    <property type="match status" value="1"/>
</dbReference>
<organism evidence="7 8">
    <name type="scientific">Nonomuraea pusilla</name>
    <dbReference type="NCBI Taxonomy" id="46177"/>
    <lineage>
        <taxon>Bacteria</taxon>
        <taxon>Bacillati</taxon>
        <taxon>Actinomycetota</taxon>
        <taxon>Actinomycetes</taxon>
        <taxon>Streptosporangiales</taxon>
        <taxon>Streptosporangiaceae</taxon>
        <taxon>Nonomuraea</taxon>
    </lineage>
</organism>
<evidence type="ECO:0000256" key="4">
    <source>
        <dbReference type="ARBA" id="ARBA00022840"/>
    </source>
</evidence>
<feature type="region of interest" description="Disordered" evidence="5">
    <location>
        <begin position="261"/>
        <end position="474"/>
    </location>
</feature>
<dbReference type="GO" id="GO:0004674">
    <property type="term" value="F:protein serine/threonine kinase activity"/>
    <property type="evidence" value="ECO:0007669"/>
    <property type="project" value="UniProtKB-KW"/>
</dbReference>
<dbReference type="PROSITE" id="PS00108">
    <property type="entry name" value="PROTEIN_KINASE_ST"/>
    <property type="match status" value="1"/>
</dbReference>
<keyword evidence="4" id="KW-0067">ATP-binding</keyword>
<dbReference type="STRING" id="46177.SAMN05660976_04853"/>
<evidence type="ECO:0000259" key="6">
    <source>
        <dbReference type="PROSITE" id="PS50011"/>
    </source>
</evidence>
<evidence type="ECO:0000256" key="5">
    <source>
        <dbReference type="SAM" id="MobiDB-lite"/>
    </source>
</evidence>
<dbReference type="PANTHER" id="PTHR43289">
    <property type="entry name" value="MITOGEN-ACTIVATED PROTEIN KINASE KINASE KINASE 20-RELATED"/>
    <property type="match status" value="1"/>
</dbReference>
<feature type="compositionally biased region" description="Low complexity" evidence="5">
    <location>
        <begin position="457"/>
        <end position="466"/>
    </location>
</feature>
<sequence>MVTPLTPDDPVALGGYRLERRLGEGGQGVVYLGRGASGEPVAVKLLGAGDPATRARLARELDALAGIASFCTARVLDVSTGGPRPYVVSEYVDGPSLADRVRERGPLRGGDLERLAVGTATALAAIHAAGVVHRDLKPSNVLLGPDGPRVVDFGIARAEGAATLTSGLVGTPAYLAPEQIAGAPASAASDVFAWASTVLYAATGASPFGADTVPAVLHRVLHAEPDLSALPPRLREPVAACLSKDASRRPAARDLMVTLVTPNRRPASPSLPPAGPPAGPSPTTPSPTGAVPTPPSPGGPTPPSPGGPTPPSPGGPTPPSAGGPTPPSAGGPTAPSAAPPSLPPGTTAPAAPPSLPAATEAADDPASVPTAPTDLSGSTPPAVPGSTAGPTGLAGTAAPPALPASTTGPTGLAGTAAPPALPVSAAGPMSLSGSTAPPAFPASATGRTGLSVPPSSPVGTGAPGPARGAGSGGRVRRRGPLVAGVAGVVALVVAGGALLLVNRAPAAGPGGTPAEAAGSSTATSGSTASSTSSGSASSATSSASTTSTAASGSTGSAAAAAATASPGPSGPGPTGSGPASAPPTTGATAPGSPPPTTAPPLSGPPRIPAAFAGTWTGRTTSTDPRDSDGARDTVTLKAGASTAVWEEKDGQSGCATTIRLAEARPDALTFLLDGRKHVCARGTLVLALKGGVLTYTRHDPPGAGAVTQSGSLGKG</sequence>
<feature type="compositionally biased region" description="Low complexity" evidence="5">
    <location>
        <begin position="576"/>
        <end position="590"/>
    </location>
</feature>
<dbReference type="CDD" id="cd14014">
    <property type="entry name" value="STKc_PknB_like"/>
    <property type="match status" value="1"/>
</dbReference>
<dbReference type="EMBL" id="FOBF01000012">
    <property type="protein sequence ID" value="SEM34148.1"/>
    <property type="molecule type" value="Genomic_DNA"/>
</dbReference>
<dbReference type="OrthoDB" id="3915799at2"/>
<dbReference type="SUPFAM" id="SSF56112">
    <property type="entry name" value="Protein kinase-like (PK-like)"/>
    <property type="match status" value="1"/>
</dbReference>
<feature type="compositionally biased region" description="Pro residues" evidence="5">
    <location>
        <begin position="591"/>
        <end position="607"/>
    </location>
</feature>
<keyword evidence="2" id="KW-0547">Nucleotide-binding</keyword>
<evidence type="ECO:0000313" key="8">
    <source>
        <dbReference type="Proteomes" id="UP000198953"/>
    </source>
</evidence>
<name>A0A1H7XLQ1_9ACTN</name>
<feature type="compositionally biased region" description="Low complexity" evidence="5">
    <location>
        <begin position="507"/>
        <end position="567"/>
    </location>
</feature>
<feature type="compositionally biased region" description="Pro residues" evidence="5">
    <location>
        <begin position="292"/>
        <end position="329"/>
    </location>
</feature>
<evidence type="ECO:0000256" key="1">
    <source>
        <dbReference type="ARBA" id="ARBA00022679"/>
    </source>
</evidence>
<protein>
    <submittedName>
        <fullName evidence="7">Serine/threonine protein kinase</fullName>
    </submittedName>
</protein>
<dbReference type="GO" id="GO:0005524">
    <property type="term" value="F:ATP binding"/>
    <property type="evidence" value="ECO:0007669"/>
    <property type="project" value="UniProtKB-KW"/>
</dbReference>
<feature type="domain" description="Protein kinase" evidence="6">
    <location>
        <begin position="16"/>
        <end position="271"/>
    </location>
</feature>
<dbReference type="SMART" id="SM00220">
    <property type="entry name" value="S_TKc"/>
    <property type="match status" value="1"/>
</dbReference>
<evidence type="ECO:0000256" key="3">
    <source>
        <dbReference type="ARBA" id="ARBA00022777"/>
    </source>
</evidence>
<dbReference type="PROSITE" id="PS50011">
    <property type="entry name" value="PROTEIN_KINASE_DOM"/>
    <property type="match status" value="1"/>
</dbReference>
<feature type="compositionally biased region" description="Low complexity" evidence="5">
    <location>
        <begin position="384"/>
        <end position="418"/>
    </location>
</feature>
<feature type="compositionally biased region" description="Pro residues" evidence="5">
    <location>
        <begin position="269"/>
        <end position="285"/>
    </location>
</feature>
<dbReference type="Gene3D" id="3.30.200.20">
    <property type="entry name" value="Phosphorylase Kinase, domain 1"/>
    <property type="match status" value="1"/>
</dbReference>
<evidence type="ECO:0000313" key="7">
    <source>
        <dbReference type="EMBL" id="SEM34148.1"/>
    </source>
</evidence>
<dbReference type="RefSeq" id="WP_091102988.1">
    <property type="nucleotide sequence ID" value="NZ_FOBF01000012.1"/>
</dbReference>
<reference evidence="7 8" key="1">
    <citation type="submission" date="2016-10" db="EMBL/GenBank/DDBJ databases">
        <authorList>
            <person name="de Groot N.N."/>
        </authorList>
    </citation>
    <scope>NUCLEOTIDE SEQUENCE [LARGE SCALE GENOMIC DNA]</scope>
    <source>
        <strain evidence="7 8">DSM 43357</strain>
    </source>
</reference>